<accession>A0A3Q7H446</accession>
<dbReference type="Gramene" id="Solyc06g076070.1.1">
    <property type="protein sequence ID" value="Solyc06g076070.1.1.1"/>
    <property type="gene ID" value="Solyc06g076070.1"/>
</dbReference>
<keyword evidence="1" id="KW-0812">Transmembrane</keyword>
<keyword evidence="3" id="KW-1185">Reference proteome</keyword>
<keyword evidence="1" id="KW-1133">Transmembrane helix</keyword>
<keyword evidence="1" id="KW-0472">Membrane</keyword>
<dbReference type="AlphaFoldDB" id="A0A3Q7H446"/>
<evidence type="ECO:0000313" key="2">
    <source>
        <dbReference type="EnsemblPlants" id="Solyc06g076070.1.1.1"/>
    </source>
</evidence>
<organism evidence="2">
    <name type="scientific">Solanum lycopersicum</name>
    <name type="common">Tomato</name>
    <name type="synonym">Lycopersicon esculentum</name>
    <dbReference type="NCBI Taxonomy" id="4081"/>
    <lineage>
        <taxon>Eukaryota</taxon>
        <taxon>Viridiplantae</taxon>
        <taxon>Streptophyta</taxon>
        <taxon>Embryophyta</taxon>
        <taxon>Tracheophyta</taxon>
        <taxon>Spermatophyta</taxon>
        <taxon>Magnoliopsida</taxon>
        <taxon>eudicotyledons</taxon>
        <taxon>Gunneridae</taxon>
        <taxon>Pentapetalae</taxon>
        <taxon>asterids</taxon>
        <taxon>lamiids</taxon>
        <taxon>Solanales</taxon>
        <taxon>Solanaceae</taxon>
        <taxon>Solanoideae</taxon>
        <taxon>Solaneae</taxon>
        <taxon>Solanum</taxon>
        <taxon>Solanum subgen. Lycopersicon</taxon>
    </lineage>
</organism>
<sequence>MHNGLVDDELLVEGASARAPARTTGVNLVVEVLVLPRLALTLARVGVRRTHMMIDITNTTFITFFIFFFFLFLSSIA</sequence>
<reference evidence="2" key="1">
    <citation type="journal article" date="2012" name="Nature">
        <title>The tomato genome sequence provides insights into fleshy fruit evolution.</title>
        <authorList>
            <consortium name="Tomato Genome Consortium"/>
        </authorList>
    </citation>
    <scope>NUCLEOTIDE SEQUENCE [LARGE SCALE GENOMIC DNA]</scope>
    <source>
        <strain evidence="2">cv. Heinz 1706</strain>
    </source>
</reference>
<evidence type="ECO:0000313" key="3">
    <source>
        <dbReference type="Proteomes" id="UP000004994"/>
    </source>
</evidence>
<protein>
    <submittedName>
        <fullName evidence="2">Uncharacterized protein</fullName>
    </submittedName>
</protein>
<dbReference type="InParanoid" id="A0A3Q7H446"/>
<name>A0A3Q7H446_SOLLC</name>
<dbReference type="EnsemblPlants" id="Solyc06g076070.1.1">
    <property type="protein sequence ID" value="Solyc06g076070.1.1.1"/>
    <property type="gene ID" value="Solyc06g076070.1"/>
</dbReference>
<reference evidence="2" key="2">
    <citation type="submission" date="2019-01" db="UniProtKB">
        <authorList>
            <consortium name="EnsemblPlants"/>
        </authorList>
    </citation>
    <scope>IDENTIFICATION</scope>
    <source>
        <strain evidence="2">cv. Heinz 1706</strain>
    </source>
</reference>
<dbReference type="PaxDb" id="4081-Solyc06g076070.1.1"/>
<feature type="transmembrane region" description="Helical" evidence="1">
    <location>
        <begin position="59"/>
        <end position="76"/>
    </location>
</feature>
<dbReference type="Proteomes" id="UP000004994">
    <property type="component" value="Chromosome 6"/>
</dbReference>
<evidence type="ECO:0000256" key="1">
    <source>
        <dbReference type="SAM" id="Phobius"/>
    </source>
</evidence>
<proteinExistence type="predicted"/>